<evidence type="ECO:0000256" key="4">
    <source>
        <dbReference type="ARBA" id="ARBA00022692"/>
    </source>
</evidence>
<keyword evidence="12" id="KW-0548">Nucleotidyltransferase</keyword>
<dbReference type="GO" id="GO:0046474">
    <property type="term" value="P:glycerophospholipid biosynthetic process"/>
    <property type="evidence" value="ECO:0007669"/>
    <property type="project" value="UniProtKB-UniRule"/>
</dbReference>
<dbReference type="NCBIfam" id="NF003114">
    <property type="entry name" value="PRK04032.1"/>
    <property type="match status" value="1"/>
</dbReference>
<keyword evidence="7 11" id="KW-0443">Lipid metabolism</keyword>
<keyword evidence="13" id="KW-1185">Reference proteome</keyword>
<evidence type="ECO:0000256" key="5">
    <source>
        <dbReference type="ARBA" id="ARBA00022842"/>
    </source>
</evidence>
<proteinExistence type="inferred from homology"/>
<gene>
    <name evidence="11" type="primary">carS</name>
    <name evidence="12" type="ORF">L0665_01125</name>
</gene>
<evidence type="ECO:0000256" key="10">
    <source>
        <dbReference type="ARBA" id="ARBA00023264"/>
    </source>
</evidence>
<comment type="similarity">
    <text evidence="11">Belongs to the CDP-archaeol synthase family.</text>
</comment>
<evidence type="ECO:0000256" key="2">
    <source>
        <dbReference type="ARBA" id="ARBA00022516"/>
    </source>
</evidence>
<dbReference type="EC" id="2.7.7.67" evidence="11"/>
<dbReference type="Pfam" id="PF01864">
    <property type="entry name" value="CarS-like"/>
    <property type="match status" value="1"/>
</dbReference>
<dbReference type="PANTHER" id="PTHR39650:SF1">
    <property type="entry name" value="CDP-ARCHAEOL SYNTHASE"/>
    <property type="match status" value="1"/>
</dbReference>
<keyword evidence="8 11" id="KW-0472">Membrane</keyword>
<evidence type="ECO:0000256" key="11">
    <source>
        <dbReference type="HAMAP-Rule" id="MF_01117"/>
    </source>
</evidence>
<reference evidence="12" key="1">
    <citation type="submission" date="2022-01" db="EMBL/GenBank/DDBJ databases">
        <title>Draft genome of Methanogenium marinum DSM 15558.</title>
        <authorList>
            <person name="Chen S.-C."/>
            <person name="You Y.-T."/>
        </authorList>
    </citation>
    <scope>NUCLEOTIDE SEQUENCE</scope>
    <source>
        <strain evidence="12">DSM 15558</strain>
    </source>
</reference>
<dbReference type="InterPro" id="IPR032690">
    <property type="entry name" value="CarS"/>
</dbReference>
<keyword evidence="2 11" id="KW-0444">Lipid biosynthesis</keyword>
<comment type="cofactor">
    <cofactor evidence="11">
        <name>Mg(2+)</name>
        <dbReference type="ChEBI" id="CHEBI:18420"/>
    </cofactor>
</comment>
<keyword evidence="3 11" id="KW-0808">Transferase</keyword>
<organism evidence="12 13">
    <name type="scientific">Methanogenium marinum</name>
    <dbReference type="NCBI Taxonomy" id="348610"/>
    <lineage>
        <taxon>Archaea</taxon>
        <taxon>Methanobacteriati</taxon>
        <taxon>Methanobacteriota</taxon>
        <taxon>Stenosarchaea group</taxon>
        <taxon>Methanomicrobia</taxon>
        <taxon>Methanomicrobiales</taxon>
        <taxon>Methanomicrobiaceae</taxon>
        <taxon>Methanogenium</taxon>
    </lineage>
</organism>
<dbReference type="RefSeq" id="WP_274923891.1">
    <property type="nucleotide sequence ID" value="NZ_JAKELO010000002.1"/>
</dbReference>
<evidence type="ECO:0000256" key="6">
    <source>
        <dbReference type="ARBA" id="ARBA00022989"/>
    </source>
</evidence>
<name>A0A9Q4KRI0_9EURY</name>
<evidence type="ECO:0000256" key="8">
    <source>
        <dbReference type="ARBA" id="ARBA00023136"/>
    </source>
</evidence>
<feature type="transmembrane region" description="Helical" evidence="11">
    <location>
        <begin position="107"/>
        <end position="128"/>
    </location>
</feature>
<evidence type="ECO:0000256" key="9">
    <source>
        <dbReference type="ARBA" id="ARBA00023209"/>
    </source>
</evidence>
<dbReference type="PANTHER" id="PTHR39650">
    <property type="entry name" value="CDP-ARCHAEOL SYNTHASE"/>
    <property type="match status" value="1"/>
</dbReference>
<dbReference type="EMBL" id="JAKELO010000002">
    <property type="protein sequence ID" value="MDE4907229.1"/>
    <property type="molecule type" value="Genomic_DNA"/>
</dbReference>
<keyword evidence="9 11" id="KW-0594">Phospholipid biosynthesis</keyword>
<dbReference type="InterPro" id="IPR002726">
    <property type="entry name" value="CarS_archaea"/>
</dbReference>
<keyword evidence="5 11" id="KW-0460">Magnesium</keyword>
<feature type="transmembrane region" description="Helical" evidence="11">
    <location>
        <begin position="39"/>
        <end position="59"/>
    </location>
</feature>
<feature type="transmembrane region" description="Helical" evidence="11">
    <location>
        <begin position="65"/>
        <end position="86"/>
    </location>
</feature>
<sequence>MIPAYLPNSAAAVFGGGRPIDGGRNWRDGRRMLGNGKTWRGFFGGVLSGIVIGMIQMALEPYLGISLLTPSVVVCLAFGALLGDMVKSFAKRRLNKVRGEEWLIADQYDLVFGAFALLLIFNYAWVIATITPLILVWIIILTPLLHRGANIIGYLIGVKDVPW</sequence>
<comment type="pathway">
    <text evidence="11">Membrane lipid metabolism; glycerophospholipid metabolism.</text>
</comment>
<keyword evidence="4 11" id="KW-0812">Transmembrane</keyword>
<keyword evidence="6 11" id="KW-1133">Transmembrane helix</keyword>
<keyword evidence="10 11" id="KW-1208">Phospholipid metabolism</keyword>
<evidence type="ECO:0000256" key="7">
    <source>
        <dbReference type="ARBA" id="ARBA00023098"/>
    </source>
</evidence>
<evidence type="ECO:0000313" key="13">
    <source>
        <dbReference type="Proteomes" id="UP001143747"/>
    </source>
</evidence>
<comment type="catalytic activity">
    <reaction evidence="11">
        <text>2,3-bis-O-(geranylgeranyl)-sn-glycerol 1-phosphate + CTP + H(+) = CDP-2,3-bis-O-(geranylgeranyl)-sn-glycerol + diphosphate</text>
        <dbReference type="Rhea" id="RHEA:25690"/>
        <dbReference type="ChEBI" id="CHEBI:15378"/>
        <dbReference type="ChEBI" id="CHEBI:33019"/>
        <dbReference type="ChEBI" id="CHEBI:37563"/>
        <dbReference type="ChEBI" id="CHEBI:58837"/>
        <dbReference type="ChEBI" id="CHEBI:58838"/>
        <dbReference type="EC" id="2.7.7.67"/>
    </reaction>
</comment>
<dbReference type="GO" id="GO:0043338">
    <property type="term" value="F:CDP-2,3-bis-(O-geranylgeranyl)-sn-glycerol synthase activity"/>
    <property type="evidence" value="ECO:0007669"/>
    <property type="project" value="UniProtKB-EC"/>
</dbReference>
<comment type="caution">
    <text evidence="12">The sequence shown here is derived from an EMBL/GenBank/DDBJ whole genome shotgun (WGS) entry which is preliminary data.</text>
</comment>
<comment type="function">
    <text evidence="11">Catalyzes the formation of CDP-2,3-bis-(O-geranylgeranyl)-sn-glycerol (CDP-archaeol) from 2,3-bis-(O-geranylgeranyl)-sn-glycerol 1-phosphate (DGGGP) and CTP. This reaction is the third ether-bond-formation step in the biosynthesis of archaeal membrane lipids.</text>
</comment>
<comment type="subcellular location">
    <subcellularLocation>
        <location evidence="11">Cell membrane</location>
        <topology evidence="11">Multi-pass membrane protein</topology>
    </subcellularLocation>
</comment>
<evidence type="ECO:0000313" key="12">
    <source>
        <dbReference type="EMBL" id="MDE4907229.1"/>
    </source>
</evidence>
<dbReference type="GO" id="GO:0005886">
    <property type="term" value="C:plasma membrane"/>
    <property type="evidence" value="ECO:0007669"/>
    <property type="project" value="UniProtKB-SubCell"/>
</dbReference>
<evidence type="ECO:0000256" key="1">
    <source>
        <dbReference type="ARBA" id="ARBA00022475"/>
    </source>
</evidence>
<dbReference type="HAMAP" id="MF_01117">
    <property type="entry name" value="CDP_archaeol_synth"/>
    <property type="match status" value="1"/>
</dbReference>
<dbReference type="AlphaFoldDB" id="A0A9Q4KRI0"/>
<keyword evidence="1 11" id="KW-1003">Cell membrane</keyword>
<dbReference type="Proteomes" id="UP001143747">
    <property type="component" value="Unassembled WGS sequence"/>
</dbReference>
<protein>
    <recommendedName>
        <fullName evidence="11">CDP-archaeol synthase</fullName>
        <ecNumber evidence="11">2.7.7.67</ecNumber>
    </recommendedName>
    <alternativeName>
        <fullName evidence="11">CDP-2,3-bis-(O-geranylgeranyl)-sn-glycerol synthase</fullName>
    </alternativeName>
</protein>
<accession>A0A9Q4KRI0</accession>
<evidence type="ECO:0000256" key="3">
    <source>
        <dbReference type="ARBA" id="ARBA00022679"/>
    </source>
</evidence>